<dbReference type="STRING" id="202789.GCA_001457435_01724"/>
<dbReference type="RefSeq" id="WP_007000630.1">
    <property type="nucleotide sequence ID" value="NZ_JH992955.1"/>
</dbReference>
<sequence length="136" mass="15371">MGYIIGATDAAGLARKFEVKHRAKNKPAVTLVGSLEQLARLAELSPEVLGFYEECWDKDILMGCILPWRKDAQQYLPRGSEAYVRDARRTSCFAVKYGLPVEQIAGRLWEEDSRLLYADPQKALSRGRPFHTFAPL</sequence>
<keyword evidence="2" id="KW-1185">Reference proteome</keyword>
<accession>K9F2B5</accession>
<organism evidence="1 2">
    <name type="scientific">Actinobaculum massiliense ACS-171-V-Col2</name>
    <dbReference type="NCBI Taxonomy" id="883066"/>
    <lineage>
        <taxon>Bacteria</taxon>
        <taxon>Bacillati</taxon>
        <taxon>Actinomycetota</taxon>
        <taxon>Actinomycetes</taxon>
        <taxon>Actinomycetales</taxon>
        <taxon>Actinomycetaceae</taxon>
        <taxon>Actinobaculum</taxon>
    </lineage>
</organism>
<evidence type="ECO:0000313" key="2">
    <source>
        <dbReference type="Proteomes" id="UP000009888"/>
    </source>
</evidence>
<dbReference type="eggNOG" id="COG0009">
    <property type="taxonomic scope" value="Bacteria"/>
</dbReference>
<comment type="caution">
    <text evidence="1">The sequence shown here is derived from an EMBL/GenBank/DDBJ whole genome shotgun (WGS) entry which is preliminary data.</text>
</comment>
<dbReference type="EMBL" id="AGWL01000002">
    <property type="protein sequence ID" value="EKU95625.1"/>
    <property type="molecule type" value="Genomic_DNA"/>
</dbReference>
<gene>
    <name evidence="1" type="ORF">HMPREF9233_00412</name>
</gene>
<dbReference type="PATRIC" id="fig|883066.3.peg.431"/>
<dbReference type="AlphaFoldDB" id="K9F2B5"/>
<protein>
    <submittedName>
        <fullName evidence="1">Uncharacterized protein</fullName>
    </submittedName>
</protein>
<name>K9F2B5_9ACTO</name>
<evidence type="ECO:0000313" key="1">
    <source>
        <dbReference type="EMBL" id="EKU95625.1"/>
    </source>
</evidence>
<dbReference type="HOGENOM" id="CLU_2060137_0_0_11"/>
<dbReference type="InterPro" id="IPR017945">
    <property type="entry name" value="DHBP_synth_RibB-like_a/b_dom"/>
</dbReference>
<proteinExistence type="predicted"/>
<dbReference type="SUPFAM" id="SSF55821">
    <property type="entry name" value="YrdC/RibB"/>
    <property type="match status" value="1"/>
</dbReference>
<reference evidence="1 2" key="1">
    <citation type="submission" date="2012-09" db="EMBL/GenBank/DDBJ databases">
        <title>The Genome Sequence of Actinobaculum massiliae ACS-171-V-COL2.</title>
        <authorList>
            <consortium name="The Broad Institute Genome Sequencing Platform"/>
            <person name="Earl A."/>
            <person name="Ward D."/>
            <person name="Feldgarden M."/>
            <person name="Gevers D."/>
            <person name="Saerens B."/>
            <person name="Vaneechoutte M."/>
            <person name="Walker B."/>
            <person name="Young S.K."/>
            <person name="Zeng Q."/>
            <person name="Gargeya S."/>
            <person name="Fitzgerald M."/>
            <person name="Haas B."/>
            <person name="Abouelleil A."/>
            <person name="Alvarado L."/>
            <person name="Arachchi H.M."/>
            <person name="Berlin A."/>
            <person name="Chapman S.B."/>
            <person name="Goldberg J."/>
            <person name="Griggs A."/>
            <person name="Gujja S."/>
            <person name="Hansen M."/>
            <person name="Howarth C."/>
            <person name="Imamovic A."/>
            <person name="Larimer J."/>
            <person name="McCowen C."/>
            <person name="Montmayeur A."/>
            <person name="Murphy C."/>
            <person name="Neiman D."/>
            <person name="Pearson M."/>
            <person name="Priest M."/>
            <person name="Roberts A."/>
            <person name="Saif S."/>
            <person name="Shea T."/>
            <person name="Sisk P."/>
            <person name="Sykes S."/>
            <person name="Wortman J."/>
            <person name="Nusbaum C."/>
            <person name="Birren B."/>
        </authorList>
    </citation>
    <scope>NUCLEOTIDE SEQUENCE [LARGE SCALE GENOMIC DNA]</scope>
    <source>
        <strain evidence="2">ACS-171-V-Col2</strain>
    </source>
</reference>
<dbReference type="Gene3D" id="3.90.870.10">
    <property type="entry name" value="DHBP synthase"/>
    <property type="match status" value="1"/>
</dbReference>
<dbReference type="Proteomes" id="UP000009888">
    <property type="component" value="Unassembled WGS sequence"/>
</dbReference>